<dbReference type="Gene3D" id="3.40.1350.10">
    <property type="match status" value="1"/>
</dbReference>
<keyword evidence="3" id="KW-0255">Endonuclease</keyword>
<proteinExistence type="predicted"/>
<dbReference type="InterPro" id="IPR011335">
    <property type="entry name" value="Restrct_endonuc-II-like"/>
</dbReference>
<dbReference type="InterPro" id="IPR011856">
    <property type="entry name" value="tRNA_endonuc-like_dom_sf"/>
</dbReference>
<protein>
    <submittedName>
        <fullName evidence="3">Heteromeric transposase endonuclease subunit TnsA</fullName>
    </submittedName>
</protein>
<evidence type="ECO:0000259" key="1">
    <source>
        <dbReference type="Pfam" id="PF08721"/>
    </source>
</evidence>
<dbReference type="SUPFAM" id="SSF46785">
    <property type="entry name" value="Winged helix' DNA-binding domain"/>
    <property type="match status" value="1"/>
</dbReference>
<reference evidence="3 4" key="1">
    <citation type="submission" date="2020-12" db="EMBL/GenBank/DDBJ databases">
        <title>Draft genome sequences of nine environmental bacterial isolates colonizing plastic.</title>
        <authorList>
            <person name="Borre I."/>
            <person name="Sonnenschein E.C."/>
        </authorList>
    </citation>
    <scope>NUCLEOTIDE SEQUENCE [LARGE SCALE GENOMIC DNA]</scope>
    <source>
        <strain evidence="3 4">IB30</strain>
    </source>
</reference>
<dbReference type="Pfam" id="PF08722">
    <property type="entry name" value="Tn7_TnsA-like_N"/>
    <property type="match status" value="1"/>
</dbReference>
<dbReference type="InterPro" id="IPR014832">
    <property type="entry name" value="TnsA_C"/>
</dbReference>
<evidence type="ECO:0000313" key="4">
    <source>
        <dbReference type="Proteomes" id="UP000649232"/>
    </source>
</evidence>
<dbReference type="CDD" id="cd22362">
    <property type="entry name" value="TnsA_endonuclease-like"/>
    <property type="match status" value="1"/>
</dbReference>
<dbReference type="Gene3D" id="1.10.10.10">
    <property type="entry name" value="Winged helix-like DNA-binding domain superfamily/Winged helix DNA-binding domain"/>
    <property type="match status" value="1"/>
</dbReference>
<dbReference type="Pfam" id="PF08721">
    <property type="entry name" value="Tn7_Tnp_TnsA_C"/>
    <property type="match status" value="1"/>
</dbReference>
<dbReference type="InterPro" id="IPR036390">
    <property type="entry name" value="WH_DNA-bd_sf"/>
</dbReference>
<feature type="domain" description="TnsA endonuclease N-terminal" evidence="2">
    <location>
        <begin position="71"/>
        <end position="163"/>
    </location>
</feature>
<accession>A0ABS0WG56</accession>
<dbReference type="EMBL" id="JAEILT010000019">
    <property type="protein sequence ID" value="MBJ2137454.1"/>
    <property type="molecule type" value="Genomic_DNA"/>
</dbReference>
<feature type="domain" description="TnsA endonuclease C-terminal" evidence="1">
    <location>
        <begin position="169"/>
        <end position="244"/>
    </location>
</feature>
<dbReference type="InterPro" id="IPR014833">
    <property type="entry name" value="TnsA_N"/>
</dbReference>
<keyword evidence="3" id="KW-0378">Hydrolase</keyword>
<dbReference type="InterPro" id="IPR036388">
    <property type="entry name" value="WH-like_DNA-bd_sf"/>
</dbReference>
<name>A0ABS0WG56_9ALTE</name>
<dbReference type="Proteomes" id="UP000649232">
    <property type="component" value="Unassembled WGS sequence"/>
</dbReference>
<comment type="caution">
    <text evidence="3">The sequence shown here is derived from an EMBL/GenBank/DDBJ whole genome shotgun (WGS) entry which is preliminary data.</text>
</comment>
<organism evidence="3 4">
    <name type="scientific">Paraglaciecola chathamensis</name>
    <dbReference type="NCBI Taxonomy" id="368405"/>
    <lineage>
        <taxon>Bacteria</taxon>
        <taxon>Pseudomonadati</taxon>
        <taxon>Pseudomonadota</taxon>
        <taxon>Gammaproteobacteria</taxon>
        <taxon>Alteromonadales</taxon>
        <taxon>Alteromonadaceae</taxon>
        <taxon>Paraglaciecola</taxon>
    </lineage>
</organism>
<dbReference type="GO" id="GO:0004519">
    <property type="term" value="F:endonuclease activity"/>
    <property type="evidence" value="ECO:0007669"/>
    <property type="project" value="UniProtKB-KW"/>
</dbReference>
<evidence type="ECO:0000313" key="3">
    <source>
        <dbReference type="EMBL" id="MBJ2137454.1"/>
    </source>
</evidence>
<gene>
    <name evidence="3" type="ORF">JEU11_13415</name>
</gene>
<dbReference type="SUPFAM" id="SSF52980">
    <property type="entry name" value="Restriction endonuclease-like"/>
    <property type="match status" value="1"/>
</dbReference>
<keyword evidence="3" id="KW-0540">Nuclease</keyword>
<evidence type="ECO:0000259" key="2">
    <source>
        <dbReference type="Pfam" id="PF08722"/>
    </source>
</evidence>
<dbReference type="RefSeq" id="WP_198825043.1">
    <property type="nucleotide sequence ID" value="NZ_JAEILT010000019.1"/>
</dbReference>
<sequence>MGRYDQNSKVYDKWLKEGRGQGRGRDYKPWLMVYNVPSHGRSHRVYSHTSERVVHCLSDLELSVFLQLEWSESVIDIREQFPLSLDSTLEIADRIGAKHPAIRGEKMMLTTDFLATVSDPNSPFLAIQVKPSSELLKPRVREIVALEQAFWQASDVPFQVLTENSLNLIKVENIKWLHPGMTNDVVTDAQQELAEFWKATLNQNCDSNLIRLASKIDKQRANQGGTSLSELRLLFATRLAKFDMSIPFFENRACDVVFKCNLAP</sequence>